<keyword evidence="4" id="KW-1185">Reference proteome</keyword>
<dbReference type="AlphaFoldDB" id="A0A1Q8Y936"/>
<feature type="region of interest" description="Disordered" evidence="1">
    <location>
        <begin position="178"/>
        <end position="212"/>
    </location>
</feature>
<keyword evidence="2" id="KW-0732">Signal</keyword>
<dbReference type="Proteomes" id="UP000185911">
    <property type="component" value="Unassembled WGS sequence"/>
</dbReference>
<evidence type="ECO:0000256" key="1">
    <source>
        <dbReference type="SAM" id="MobiDB-lite"/>
    </source>
</evidence>
<proteinExistence type="predicted"/>
<feature type="signal peptide" evidence="2">
    <location>
        <begin position="1"/>
        <end position="32"/>
    </location>
</feature>
<feature type="chain" id="PRO_5013249041" evidence="2">
    <location>
        <begin position="33"/>
        <end position="212"/>
    </location>
</feature>
<dbReference type="PROSITE" id="PS51257">
    <property type="entry name" value="PROKAR_LIPOPROTEIN"/>
    <property type="match status" value="1"/>
</dbReference>
<sequence>MKHKRSFSNICTIAASLVMVGTVAGCASLVNTADNADFGCPGMPLGVTCKTPAAVYNSTNGQLPISDFDTPIGAKKLASGDAGGEMSIPEPKAFAAMSGMPVTVEATSNSRHGPKPVREAAKVVRIWIAPWVDKEDNLHLAQLQYTEVTPRYWTVGMDEVKSGSSYVIPHIAFNNIPLPVEAGKNPNDRSVGRSSDGSRPPVSLPQTPSVQQ</sequence>
<protein>
    <submittedName>
        <fullName evidence="3">Type IV conjugative transfer system lipoprotein TraV</fullName>
    </submittedName>
</protein>
<evidence type="ECO:0000313" key="4">
    <source>
        <dbReference type="Proteomes" id="UP000185911"/>
    </source>
</evidence>
<name>A0A1Q8Y936_9BURK</name>
<comment type="caution">
    <text evidence="3">The sequence shown here is derived from an EMBL/GenBank/DDBJ whole genome shotgun (WGS) entry which is preliminary data.</text>
</comment>
<evidence type="ECO:0000256" key="2">
    <source>
        <dbReference type="SAM" id="SignalP"/>
    </source>
</evidence>
<keyword evidence="3" id="KW-0449">Lipoprotein</keyword>
<gene>
    <name evidence="3" type="primary">traV</name>
    <name evidence="3" type="ORF">BLL52_4209</name>
</gene>
<organism evidence="3 4">
    <name type="scientific">Rhodoferax antarcticus ANT.BR</name>
    <dbReference type="NCBI Taxonomy" id="1111071"/>
    <lineage>
        <taxon>Bacteria</taxon>
        <taxon>Pseudomonadati</taxon>
        <taxon>Pseudomonadota</taxon>
        <taxon>Betaproteobacteria</taxon>
        <taxon>Burkholderiales</taxon>
        <taxon>Comamonadaceae</taxon>
        <taxon>Rhodoferax</taxon>
    </lineage>
</organism>
<dbReference type="EMBL" id="MSYM01000020">
    <property type="protein sequence ID" value="OLP04566.1"/>
    <property type="molecule type" value="Genomic_DNA"/>
</dbReference>
<reference evidence="3 4" key="1">
    <citation type="submission" date="2017-01" db="EMBL/GenBank/DDBJ databases">
        <title>Genome sequence of Rhodoferax antarcticus ANT.BR, a psychrophilic purple nonsulfur bacterium from an Antarctic microbial mat.</title>
        <authorList>
            <person name="Baker J."/>
            <person name="Riester C."/>
            <person name="Skinner B."/>
            <person name="Newell A."/>
            <person name="Swingley W."/>
            <person name="Madigan M."/>
            <person name="Jung D."/>
            <person name="Asao M."/>
            <person name="Chen M."/>
            <person name="Loughlin P."/>
            <person name="Pan H."/>
            <person name="Lin S."/>
            <person name="Li N."/>
            <person name="Shaw J."/>
            <person name="Prado M."/>
            <person name="Sherman C."/>
            <person name="Li X."/>
            <person name="Tang J."/>
            <person name="Blankenship R."/>
            <person name="Zhao T."/>
            <person name="Touchman J."/>
            <person name="Sattley M."/>
        </authorList>
    </citation>
    <scope>NUCLEOTIDE SEQUENCE [LARGE SCALE GENOMIC DNA]</scope>
    <source>
        <strain evidence="3 4">ANT.BR</strain>
    </source>
</reference>
<evidence type="ECO:0000313" key="3">
    <source>
        <dbReference type="EMBL" id="OLP04566.1"/>
    </source>
</evidence>
<dbReference type="InterPro" id="IPR014118">
    <property type="entry name" value="T4SS_TraV"/>
</dbReference>
<dbReference type="Pfam" id="PF09676">
    <property type="entry name" value="TraV"/>
    <property type="match status" value="1"/>
</dbReference>
<accession>A0A1Q8Y936</accession>